<accession>A0ABW5AUM1</accession>
<dbReference type="Pfam" id="PF04519">
    <property type="entry name" value="Bactofilin"/>
    <property type="match status" value="1"/>
</dbReference>
<comment type="caution">
    <text evidence="3">The sequence shown here is derived from an EMBL/GenBank/DDBJ whole genome shotgun (WGS) entry which is preliminary data.</text>
</comment>
<comment type="similarity">
    <text evidence="1">Belongs to the bactofilin family.</text>
</comment>
<gene>
    <name evidence="3" type="ORF">ACFSJT_05335</name>
</gene>
<feature type="region of interest" description="Disordered" evidence="2">
    <location>
        <begin position="119"/>
        <end position="151"/>
    </location>
</feature>
<keyword evidence="4" id="KW-1185">Reference proteome</keyword>
<evidence type="ECO:0000313" key="4">
    <source>
        <dbReference type="Proteomes" id="UP001597344"/>
    </source>
</evidence>
<dbReference type="EMBL" id="JBHUHY010000003">
    <property type="protein sequence ID" value="MFD2186205.1"/>
    <property type="molecule type" value="Genomic_DNA"/>
</dbReference>
<dbReference type="PANTHER" id="PTHR35024">
    <property type="entry name" value="HYPOTHETICAL CYTOSOLIC PROTEIN"/>
    <property type="match status" value="1"/>
</dbReference>
<protein>
    <submittedName>
        <fullName evidence="3">Polymer-forming cytoskeletal protein</fullName>
    </submittedName>
</protein>
<dbReference type="InterPro" id="IPR007607">
    <property type="entry name" value="BacA/B"/>
</dbReference>
<evidence type="ECO:0000256" key="1">
    <source>
        <dbReference type="ARBA" id="ARBA00044755"/>
    </source>
</evidence>
<evidence type="ECO:0000313" key="3">
    <source>
        <dbReference type="EMBL" id="MFD2186205.1"/>
    </source>
</evidence>
<evidence type="ECO:0000256" key="2">
    <source>
        <dbReference type="SAM" id="MobiDB-lite"/>
    </source>
</evidence>
<proteinExistence type="inferred from homology"/>
<name>A0ABW5AUM1_9FLAO</name>
<feature type="compositionally biased region" description="Basic and acidic residues" evidence="2">
    <location>
        <begin position="1"/>
        <end position="10"/>
    </location>
</feature>
<dbReference type="Proteomes" id="UP001597344">
    <property type="component" value="Unassembled WGS sequence"/>
</dbReference>
<organism evidence="3 4">
    <name type="scientific">Aquimarina celericrescens</name>
    <dbReference type="NCBI Taxonomy" id="1964542"/>
    <lineage>
        <taxon>Bacteria</taxon>
        <taxon>Pseudomonadati</taxon>
        <taxon>Bacteroidota</taxon>
        <taxon>Flavobacteriia</taxon>
        <taxon>Flavobacteriales</taxon>
        <taxon>Flavobacteriaceae</taxon>
        <taxon>Aquimarina</taxon>
    </lineage>
</organism>
<dbReference type="RefSeq" id="WP_378319184.1">
    <property type="nucleotide sequence ID" value="NZ_JBHUHY010000003.1"/>
</dbReference>
<sequence length="151" mass="15763">MFSDNKKGRDQGPMTDFSRNQNKISEGTKMVGDIVAEGGFRIEGTIEGTFKTTGKVVVGKSGFIQGTLECSDADFEGKFSGNLVVSNTLSLKPTAHIEGEVTVGKLAVEPGANFNASCSMKGGVKSLSKPTTSSESKQPEPAQPQGQGKSA</sequence>
<dbReference type="PANTHER" id="PTHR35024:SF4">
    <property type="entry name" value="POLYMER-FORMING CYTOSKELETAL PROTEIN"/>
    <property type="match status" value="1"/>
</dbReference>
<reference evidence="4" key="1">
    <citation type="journal article" date="2019" name="Int. J. Syst. Evol. Microbiol.">
        <title>The Global Catalogue of Microorganisms (GCM) 10K type strain sequencing project: providing services to taxonomists for standard genome sequencing and annotation.</title>
        <authorList>
            <consortium name="The Broad Institute Genomics Platform"/>
            <consortium name="The Broad Institute Genome Sequencing Center for Infectious Disease"/>
            <person name="Wu L."/>
            <person name="Ma J."/>
        </authorList>
    </citation>
    <scope>NUCLEOTIDE SEQUENCE [LARGE SCALE GENOMIC DNA]</scope>
    <source>
        <strain evidence="4">DT92</strain>
    </source>
</reference>
<feature type="region of interest" description="Disordered" evidence="2">
    <location>
        <begin position="1"/>
        <end position="23"/>
    </location>
</feature>